<dbReference type="Pfam" id="PF00258">
    <property type="entry name" value="Flavodoxin_1"/>
    <property type="match status" value="1"/>
</dbReference>
<evidence type="ECO:0000313" key="6">
    <source>
        <dbReference type="EMBL" id="MBT8769073.1"/>
    </source>
</evidence>
<dbReference type="Pfam" id="PF03929">
    <property type="entry name" value="PepSY_TM"/>
    <property type="match status" value="1"/>
</dbReference>
<proteinExistence type="predicted"/>
<evidence type="ECO:0000256" key="3">
    <source>
        <dbReference type="SAM" id="Phobius"/>
    </source>
</evidence>
<comment type="caution">
    <text evidence="6">The sequence shown here is derived from an EMBL/GenBank/DDBJ whole genome shotgun (WGS) entry which is preliminary data.</text>
</comment>
<dbReference type="Pfam" id="PF00175">
    <property type="entry name" value="NAD_binding_1"/>
    <property type="match status" value="1"/>
</dbReference>
<keyword evidence="3" id="KW-0472">Membrane</keyword>
<dbReference type="InterPro" id="IPR008254">
    <property type="entry name" value="Flavodoxin/NO_synth"/>
</dbReference>
<keyword evidence="3" id="KW-0812">Transmembrane</keyword>
<organism evidence="6 7">
    <name type="scientific">Metapseudomonas boanensis</name>
    <dbReference type="NCBI Taxonomy" id="2822138"/>
    <lineage>
        <taxon>Bacteria</taxon>
        <taxon>Pseudomonadati</taxon>
        <taxon>Pseudomonadota</taxon>
        <taxon>Gammaproteobacteria</taxon>
        <taxon>Pseudomonadales</taxon>
        <taxon>Pseudomonadaceae</taxon>
        <taxon>Metapseudomonas</taxon>
    </lineage>
</organism>
<dbReference type="InterPro" id="IPR017927">
    <property type="entry name" value="FAD-bd_FR_type"/>
</dbReference>
<keyword evidence="2" id="KW-0288">FMN</keyword>
<dbReference type="InterPro" id="IPR005625">
    <property type="entry name" value="PepSY-ass_TM"/>
</dbReference>
<feature type="transmembrane region" description="Helical" evidence="3">
    <location>
        <begin position="123"/>
        <end position="144"/>
    </location>
</feature>
<feature type="transmembrane region" description="Helical" evidence="3">
    <location>
        <begin position="289"/>
        <end position="315"/>
    </location>
</feature>
<evidence type="ECO:0000259" key="4">
    <source>
        <dbReference type="PROSITE" id="PS50902"/>
    </source>
</evidence>
<dbReference type="CDD" id="cd06201">
    <property type="entry name" value="SiR_like2"/>
    <property type="match status" value="1"/>
</dbReference>
<evidence type="ECO:0000313" key="7">
    <source>
        <dbReference type="Proteomes" id="UP001519667"/>
    </source>
</evidence>
<reference evidence="6 7" key="1">
    <citation type="submission" date="2021-04" db="EMBL/GenBank/DDBJ databases">
        <title>Pseudomonas boanensis sp. nov., a bacterium isolated from river water used for household purposes in Boane District, Mozambique.</title>
        <authorList>
            <person name="Nicklasson M."/>
            <person name="Martin-Rodriguez A.J."/>
            <person name="Thorell K."/>
            <person name="Neves L."/>
            <person name="Mussagy A."/>
            <person name="Rydberg H.A."/>
            <person name="Hernroth B."/>
            <person name="Svensson-Stadler L."/>
            <person name="Sjoling A."/>
        </authorList>
    </citation>
    <scope>NUCLEOTIDE SEQUENCE [LARGE SCALE GENOMIC DNA]</scope>
    <source>
        <strain evidence="6 7">DB1</strain>
    </source>
</reference>
<dbReference type="PRINTS" id="PR00371">
    <property type="entry name" value="FPNCR"/>
</dbReference>
<dbReference type="PROSITE" id="PS50902">
    <property type="entry name" value="FLAVODOXIN_LIKE"/>
    <property type="match status" value="1"/>
</dbReference>
<dbReference type="Gene3D" id="3.40.50.80">
    <property type="entry name" value="Nucleotide-binding domain of ferredoxin-NADP reductase (FNR) module"/>
    <property type="match status" value="1"/>
</dbReference>
<evidence type="ECO:0000259" key="5">
    <source>
        <dbReference type="PROSITE" id="PS51384"/>
    </source>
</evidence>
<keyword evidence="1" id="KW-0285">Flavoprotein</keyword>
<dbReference type="InterPro" id="IPR029039">
    <property type="entry name" value="Flavoprotein-like_sf"/>
</dbReference>
<accession>A0ABS5XP63</accession>
<feature type="domain" description="Flavodoxin-like" evidence="4">
    <location>
        <begin position="335"/>
        <end position="470"/>
    </location>
</feature>
<evidence type="ECO:0000256" key="2">
    <source>
        <dbReference type="ARBA" id="ARBA00022643"/>
    </source>
</evidence>
<gene>
    <name evidence="6" type="ORF">J7302_23490</name>
</gene>
<name>A0ABS5XP63_9GAMM</name>
<dbReference type="InterPro" id="IPR017938">
    <property type="entry name" value="Riboflavin_synthase-like_b-brl"/>
</dbReference>
<feature type="domain" description="FAD-binding FR-type" evidence="5">
    <location>
        <begin position="486"/>
        <end position="591"/>
    </location>
</feature>
<dbReference type="Gene3D" id="3.40.50.360">
    <property type="match status" value="1"/>
</dbReference>
<dbReference type="SUPFAM" id="SSF52343">
    <property type="entry name" value="Ferredoxin reductase-like, C-terminal NADP-linked domain"/>
    <property type="match status" value="1"/>
</dbReference>
<protein>
    <submittedName>
        <fullName evidence="6">PepSY domain-containing protein</fullName>
    </submittedName>
</protein>
<dbReference type="Gene3D" id="2.40.30.10">
    <property type="entry name" value="Translation factors"/>
    <property type="match status" value="1"/>
</dbReference>
<dbReference type="RefSeq" id="WP_215380428.1">
    <property type="nucleotide sequence ID" value="NZ_JAGTIS010000020.1"/>
</dbReference>
<dbReference type="SUPFAM" id="SSF52218">
    <property type="entry name" value="Flavoproteins"/>
    <property type="match status" value="1"/>
</dbReference>
<dbReference type="SUPFAM" id="SSF63380">
    <property type="entry name" value="Riboflavin synthase domain-like"/>
    <property type="match status" value="1"/>
</dbReference>
<dbReference type="EMBL" id="JAGTIS010000020">
    <property type="protein sequence ID" value="MBT8769073.1"/>
    <property type="molecule type" value="Genomic_DNA"/>
</dbReference>
<dbReference type="InterPro" id="IPR039261">
    <property type="entry name" value="FNR_nucleotide-bd"/>
</dbReference>
<sequence>MLRQIHSLPGLVAALLVMVLALTGVVLSVEPVVGRLQASPQTEQSLSIAELAARVDQFYPGVEQLERTPSGVVIVSYRQDGQTRVVRIDPQSGKVTGDAEPSTLMQGAKDLHRSLLAGTPGRVIVGLMAGVMLVLSISGMFLLAKRVGGWRYLARPMHGPWTQRWHAEAGRLAIPGLLLSSLTGLYLSAVTFGLLPDGMQNEPEFPTQVTGGPAAPVASLPALQAVQLSDLRELVYPDPEDPTDVYSLHTANGDGYIDQATGQLLSFREHDRVRRLYDVVYQLHTGAGLWWLGLLLGASALGVPVMSITGGLIWWKRRRAMPRIASNSASQTADTLILVGSESNTTWGFAKTLHEALVQAGWCVHIAPMNSLANEYRRAERLLILTSTYGDGAAPACAKHFLEKLASSRLNPHQAFAVLGFGDRSFPRFCQFAKDVDEALLARGLRPLLAMDTVDRQSIQEFARWGKALGDKLGHELTLVHAPDRHPTDSLQLMQREAYGEQVQAPTCILRFKPAAASKLPEFDAGDLVGILPPGSSVPRFYSLASSTADGVLEICVRKQQAGLCSNYLHDLPLGGTIEAFIQPNPDFRPAPGRPATILIGAGTGIGPLAGFIRNNTARRPMHLYWGGRNPDSDFLYESELGRYLADQRLTRLQAAFSRVSERRYVQDRIIEDANDMRRLIDRGAQVLVCGSRDMAKNVMQALDEVLAPLNLNVLKLKAEGRYREDVY</sequence>
<dbReference type="InterPro" id="IPR001709">
    <property type="entry name" value="Flavoprot_Pyr_Nucl_cyt_Rdtase"/>
</dbReference>
<dbReference type="PROSITE" id="PS51384">
    <property type="entry name" value="FAD_FR"/>
    <property type="match status" value="1"/>
</dbReference>
<keyword evidence="3" id="KW-1133">Transmembrane helix</keyword>
<feature type="transmembrane region" description="Helical" evidence="3">
    <location>
        <begin position="172"/>
        <end position="195"/>
    </location>
</feature>
<dbReference type="InterPro" id="IPR001433">
    <property type="entry name" value="OxRdtase_FAD/NAD-bd"/>
</dbReference>
<dbReference type="Proteomes" id="UP001519667">
    <property type="component" value="Unassembled WGS sequence"/>
</dbReference>
<keyword evidence="7" id="KW-1185">Reference proteome</keyword>
<dbReference type="PANTHER" id="PTHR19384">
    <property type="entry name" value="NITRIC OXIDE SYNTHASE-RELATED"/>
    <property type="match status" value="1"/>
</dbReference>
<evidence type="ECO:0000256" key="1">
    <source>
        <dbReference type="ARBA" id="ARBA00022630"/>
    </source>
</evidence>